<dbReference type="InterPro" id="IPR016169">
    <property type="entry name" value="FAD-bd_PCMH_sub2"/>
</dbReference>
<dbReference type="Pfam" id="PF03471">
    <property type="entry name" value="CorC_HlyC"/>
    <property type="match status" value="1"/>
</dbReference>
<feature type="transmembrane region" description="Helical" evidence="10">
    <location>
        <begin position="6"/>
        <end position="28"/>
    </location>
</feature>
<evidence type="ECO:0000256" key="5">
    <source>
        <dbReference type="ARBA" id="ARBA00023122"/>
    </source>
</evidence>
<dbReference type="GO" id="GO:0050660">
    <property type="term" value="F:flavin adenine dinucleotide binding"/>
    <property type="evidence" value="ECO:0007669"/>
    <property type="project" value="InterPro"/>
</dbReference>
<keyword evidence="2 8" id="KW-0812">Transmembrane</keyword>
<proteinExistence type="predicted"/>
<name>A0A7X6DQE8_9BACT</name>
<feature type="domain" description="CNNM transmembrane" evidence="12">
    <location>
        <begin position="1"/>
        <end position="198"/>
    </location>
</feature>
<feature type="domain" description="CBS" evidence="11">
    <location>
        <begin position="281"/>
        <end position="338"/>
    </location>
</feature>
<evidence type="ECO:0000313" key="14">
    <source>
        <dbReference type="Proteomes" id="UP000534783"/>
    </source>
</evidence>
<dbReference type="EMBL" id="VTOW01000002">
    <property type="protein sequence ID" value="NKE71487.1"/>
    <property type="molecule type" value="Genomic_DNA"/>
</dbReference>
<evidence type="ECO:0000259" key="12">
    <source>
        <dbReference type="PROSITE" id="PS51846"/>
    </source>
</evidence>
<dbReference type="SUPFAM" id="SSF54631">
    <property type="entry name" value="CBS-domain pair"/>
    <property type="match status" value="1"/>
</dbReference>
<evidence type="ECO:0000256" key="3">
    <source>
        <dbReference type="ARBA" id="ARBA00022737"/>
    </source>
</evidence>
<sequence>MTLELTLIIVLILINAFFSAAEIAVITARKSNIKSLSEKGNTRAGILYHLQSEPERFLATVQIGVTLVGSAAAAVGGAVAVESIRPIFDKIPLLNRFSEAASISVMVIVISYLSLILGELVPKSLSLKYPEQIALAFAKPLDLMARVLGPFVRVLTTSVRFVLKPIGGKVIPGTFISEEEIKYLLKEGREKGVFNQTEQELIHSVFEFNDISVKEVMVPRPKIHAVQIDTPFQEILKYVTENKFSRYPVYRTNINDITGILYFKDLMSALIQEKAVHLKDLLHPAYFVPETMQVSHLLKELQRRRIQMAIVINEYGSVEGLVTMEDLVEEIVGEIQDEYDVEDRPVERLKDGSWVIDASLSVRDLNTDYGLPIPESANYETLGGFALSQLQNMPKGGEIIRYGDYKFTIVDMDGRRIAKLKVEKKPDTTQPQSGGTLGPPRSTVPHKVSIDK</sequence>
<evidence type="ECO:0000256" key="10">
    <source>
        <dbReference type="SAM" id="Phobius"/>
    </source>
</evidence>
<dbReference type="PROSITE" id="PS51846">
    <property type="entry name" value="CNNM"/>
    <property type="match status" value="1"/>
</dbReference>
<gene>
    <name evidence="13" type="ORF">MNODULE_12125</name>
</gene>
<keyword evidence="5 7" id="KW-0129">CBS domain</keyword>
<feature type="domain" description="CBS" evidence="11">
    <location>
        <begin position="217"/>
        <end position="276"/>
    </location>
</feature>
<dbReference type="Pfam" id="PF00571">
    <property type="entry name" value="CBS"/>
    <property type="match status" value="2"/>
</dbReference>
<protein>
    <submittedName>
        <fullName evidence="13">HlyC/CorC family transporter</fullName>
    </submittedName>
</protein>
<feature type="transmembrane region" description="Helical" evidence="10">
    <location>
        <begin position="101"/>
        <end position="121"/>
    </location>
</feature>
<dbReference type="PANTHER" id="PTHR22777">
    <property type="entry name" value="HEMOLYSIN-RELATED"/>
    <property type="match status" value="1"/>
</dbReference>
<keyword evidence="4 8" id="KW-1133">Transmembrane helix</keyword>
<dbReference type="Proteomes" id="UP000534783">
    <property type="component" value="Unassembled WGS sequence"/>
</dbReference>
<dbReference type="InterPro" id="IPR005170">
    <property type="entry name" value="Transptr-assoc_dom"/>
</dbReference>
<dbReference type="InterPro" id="IPR000644">
    <property type="entry name" value="CBS_dom"/>
</dbReference>
<feature type="transmembrane region" description="Helical" evidence="10">
    <location>
        <begin position="57"/>
        <end position="81"/>
    </location>
</feature>
<dbReference type="SMART" id="SM01091">
    <property type="entry name" value="CorC_HlyC"/>
    <property type="match status" value="1"/>
</dbReference>
<comment type="subcellular location">
    <subcellularLocation>
        <location evidence="1">Membrane</location>
        <topology evidence="1">Multi-pass membrane protein</topology>
    </subcellularLocation>
</comment>
<dbReference type="Gene3D" id="3.10.580.10">
    <property type="entry name" value="CBS-domain"/>
    <property type="match status" value="1"/>
</dbReference>
<accession>A0A7X6DQE8</accession>
<evidence type="ECO:0000256" key="2">
    <source>
        <dbReference type="ARBA" id="ARBA00022692"/>
    </source>
</evidence>
<keyword evidence="6 8" id="KW-0472">Membrane</keyword>
<dbReference type="InterPro" id="IPR046342">
    <property type="entry name" value="CBS_dom_sf"/>
</dbReference>
<keyword evidence="3" id="KW-0677">Repeat</keyword>
<comment type="caution">
    <text evidence="13">The sequence shown here is derived from an EMBL/GenBank/DDBJ whole genome shotgun (WGS) entry which is preliminary data.</text>
</comment>
<evidence type="ECO:0000256" key="8">
    <source>
        <dbReference type="PROSITE-ProRule" id="PRU01193"/>
    </source>
</evidence>
<dbReference type="CDD" id="cd04590">
    <property type="entry name" value="CBS_pair_CorC_HlyC_assoc"/>
    <property type="match status" value="1"/>
</dbReference>
<dbReference type="AlphaFoldDB" id="A0A7X6DQE8"/>
<evidence type="ECO:0000259" key="11">
    <source>
        <dbReference type="PROSITE" id="PS51371"/>
    </source>
</evidence>
<dbReference type="FunFam" id="3.10.580.10:FF:000002">
    <property type="entry name" value="Magnesium/cobalt efflux protein CorC"/>
    <property type="match status" value="1"/>
</dbReference>
<dbReference type="InterPro" id="IPR044751">
    <property type="entry name" value="Ion_transp-like_CBS"/>
</dbReference>
<dbReference type="InterPro" id="IPR036318">
    <property type="entry name" value="FAD-bd_PCMH-like_sf"/>
</dbReference>
<organism evidence="13 14">
    <name type="scientific">Candidatus Manganitrophus noduliformans</name>
    <dbReference type="NCBI Taxonomy" id="2606439"/>
    <lineage>
        <taxon>Bacteria</taxon>
        <taxon>Pseudomonadati</taxon>
        <taxon>Nitrospirota</taxon>
        <taxon>Nitrospiria</taxon>
        <taxon>Candidatus Troglogloeales</taxon>
        <taxon>Candidatus Manganitrophaceae</taxon>
        <taxon>Candidatus Manganitrophus</taxon>
    </lineage>
</organism>
<dbReference type="PROSITE" id="PS51371">
    <property type="entry name" value="CBS"/>
    <property type="match status" value="2"/>
</dbReference>
<evidence type="ECO:0000256" key="4">
    <source>
        <dbReference type="ARBA" id="ARBA00022989"/>
    </source>
</evidence>
<dbReference type="Gene3D" id="3.30.465.10">
    <property type="match status" value="1"/>
</dbReference>
<dbReference type="RefSeq" id="WP_168060160.1">
    <property type="nucleotide sequence ID" value="NZ_VTOW01000002.1"/>
</dbReference>
<evidence type="ECO:0000256" key="7">
    <source>
        <dbReference type="PROSITE-ProRule" id="PRU00703"/>
    </source>
</evidence>
<evidence type="ECO:0000256" key="9">
    <source>
        <dbReference type="SAM" id="MobiDB-lite"/>
    </source>
</evidence>
<evidence type="ECO:0000256" key="1">
    <source>
        <dbReference type="ARBA" id="ARBA00004141"/>
    </source>
</evidence>
<evidence type="ECO:0000313" key="13">
    <source>
        <dbReference type="EMBL" id="NKE71487.1"/>
    </source>
</evidence>
<dbReference type="Pfam" id="PF01595">
    <property type="entry name" value="CNNM"/>
    <property type="match status" value="1"/>
</dbReference>
<dbReference type="InterPro" id="IPR002550">
    <property type="entry name" value="CNNM"/>
</dbReference>
<dbReference type="GO" id="GO:0005886">
    <property type="term" value="C:plasma membrane"/>
    <property type="evidence" value="ECO:0007669"/>
    <property type="project" value="TreeGrafter"/>
</dbReference>
<dbReference type="SUPFAM" id="SSF56176">
    <property type="entry name" value="FAD-binding/transporter-associated domain-like"/>
    <property type="match status" value="1"/>
</dbReference>
<keyword evidence="14" id="KW-1185">Reference proteome</keyword>
<dbReference type="PANTHER" id="PTHR22777:SF17">
    <property type="entry name" value="UPF0053 PROTEIN SLL0260"/>
    <property type="match status" value="1"/>
</dbReference>
<feature type="region of interest" description="Disordered" evidence="9">
    <location>
        <begin position="422"/>
        <end position="452"/>
    </location>
</feature>
<reference evidence="13 14" key="1">
    <citation type="journal article" date="2020" name="Nature">
        <title>Bacterial chemolithoautotrophy via manganese oxidation.</title>
        <authorList>
            <person name="Yu H."/>
            <person name="Leadbetter J.R."/>
        </authorList>
    </citation>
    <scope>NUCLEOTIDE SEQUENCE [LARGE SCALE GENOMIC DNA]</scope>
    <source>
        <strain evidence="13 14">Mn-1</strain>
    </source>
</reference>
<evidence type="ECO:0000256" key="6">
    <source>
        <dbReference type="ARBA" id="ARBA00023136"/>
    </source>
</evidence>